<dbReference type="Proteomes" id="UP001201980">
    <property type="component" value="Unassembled WGS sequence"/>
</dbReference>
<feature type="domain" description="Glycosyl transferase family 3" evidence="3">
    <location>
        <begin position="109"/>
        <end position="393"/>
    </location>
</feature>
<reference evidence="4" key="1">
    <citation type="submission" date="2022-07" db="EMBL/GenBank/DDBJ databases">
        <title>Draft genome sequence of Zalerion maritima ATCC 34329, a (micro)plastics degrading marine fungus.</title>
        <authorList>
            <person name="Paco A."/>
            <person name="Goncalves M.F.M."/>
            <person name="Rocha-Santos T.A.P."/>
            <person name="Alves A."/>
        </authorList>
    </citation>
    <scope>NUCLEOTIDE SEQUENCE</scope>
    <source>
        <strain evidence="4">ATCC 34329</strain>
    </source>
</reference>
<dbReference type="InterPro" id="IPR005940">
    <property type="entry name" value="Anthranilate_Pribosyl_Tfrase"/>
</dbReference>
<dbReference type="Pfam" id="PF00591">
    <property type="entry name" value="Glycos_transf_3"/>
    <property type="match status" value="1"/>
</dbReference>
<dbReference type="GO" id="GO:0004048">
    <property type="term" value="F:anthranilate phosphoribosyltransferase activity"/>
    <property type="evidence" value="ECO:0007669"/>
    <property type="project" value="InterPro"/>
</dbReference>
<keyword evidence="5" id="KW-1185">Reference proteome</keyword>
<dbReference type="AlphaFoldDB" id="A0AAD5RJG3"/>
<keyword evidence="1 4" id="KW-0328">Glycosyltransferase</keyword>
<protein>
    <submittedName>
        <fullName evidence="4">Anthranilate phosphoribosyltransferase</fullName>
    </submittedName>
</protein>
<comment type="caution">
    <text evidence="4">The sequence shown here is derived from an EMBL/GenBank/DDBJ whole genome shotgun (WGS) entry which is preliminary data.</text>
</comment>
<dbReference type="GO" id="GO:0000162">
    <property type="term" value="P:L-tryptophan biosynthetic process"/>
    <property type="evidence" value="ECO:0007669"/>
    <property type="project" value="InterPro"/>
</dbReference>
<gene>
    <name evidence="4" type="ORF">MKZ38_010724</name>
</gene>
<accession>A0AAD5RJG3</accession>
<evidence type="ECO:0000256" key="2">
    <source>
        <dbReference type="ARBA" id="ARBA00022679"/>
    </source>
</evidence>
<sequence>MASPEVVDIKGHLGNLTKLTLQTPSDEKDKVVSAIAGAMDACLKGKVVPAQIAALLTTMHFLELDYIPDIIDVCAREMRENAAPVPVGALEQVMEQHKSLAAGSYRGGFCDLVGTGGDKHNTFNISTTASIISSSYLMMAKHGNRASTSKSGSADLLQSMGAKLEAVTPDFLPVIYKNTNYGFLFAPVFHPGMAHVGPIRKQLPWRTVFNLLGPLAHPVNELIESRVIGVARKELGPLFATVFEISGVDKALVVCGEENLDEISCAGPTNCWLVNSRKSGNMLSAQFGAFQVTPQDFGFPPHPLSEVAPGGTPEENSMILRKILAGDMDDEDPILHFVLINAAAMLAISGCCEETTEEANVRGIPGDVITKTGPGGLRLKEGVRRAKYAVNSGLAKKQWDGFVRITNS</sequence>
<proteinExistence type="predicted"/>
<name>A0AAD5RJG3_9PEZI</name>
<dbReference type="SUPFAM" id="SSF52418">
    <property type="entry name" value="Nucleoside phosphorylase/phosphoribosyltransferase catalytic domain"/>
    <property type="match status" value="1"/>
</dbReference>
<evidence type="ECO:0000256" key="1">
    <source>
        <dbReference type="ARBA" id="ARBA00022676"/>
    </source>
</evidence>
<dbReference type="InterPro" id="IPR035902">
    <property type="entry name" value="Nuc_phospho_transferase"/>
</dbReference>
<dbReference type="Gene3D" id="3.40.1030.10">
    <property type="entry name" value="Nucleoside phosphorylase/phosphoribosyltransferase catalytic domain"/>
    <property type="match status" value="1"/>
</dbReference>
<dbReference type="EMBL" id="JAKWBI020000990">
    <property type="protein sequence ID" value="KAJ2891783.1"/>
    <property type="molecule type" value="Genomic_DNA"/>
</dbReference>
<dbReference type="PANTHER" id="PTHR43285:SF2">
    <property type="entry name" value="ANTHRANILATE PHOSPHORIBOSYLTRANSFERASE"/>
    <property type="match status" value="1"/>
</dbReference>
<dbReference type="PANTHER" id="PTHR43285">
    <property type="entry name" value="ANTHRANILATE PHOSPHORIBOSYLTRANSFERASE"/>
    <property type="match status" value="1"/>
</dbReference>
<organism evidence="4 5">
    <name type="scientific">Zalerion maritima</name>
    <dbReference type="NCBI Taxonomy" id="339359"/>
    <lineage>
        <taxon>Eukaryota</taxon>
        <taxon>Fungi</taxon>
        <taxon>Dikarya</taxon>
        <taxon>Ascomycota</taxon>
        <taxon>Pezizomycotina</taxon>
        <taxon>Sordariomycetes</taxon>
        <taxon>Lulworthiomycetidae</taxon>
        <taxon>Lulworthiales</taxon>
        <taxon>Lulworthiaceae</taxon>
        <taxon>Zalerion</taxon>
    </lineage>
</organism>
<dbReference type="InterPro" id="IPR000312">
    <property type="entry name" value="Glycosyl_Trfase_fam3"/>
</dbReference>
<dbReference type="NCBIfam" id="TIGR01245">
    <property type="entry name" value="trpD"/>
    <property type="match status" value="1"/>
</dbReference>
<keyword evidence="2" id="KW-0808">Transferase</keyword>
<evidence type="ECO:0000313" key="4">
    <source>
        <dbReference type="EMBL" id="KAJ2891783.1"/>
    </source>
</evidence>
<dbReference type="GO" id="GO:0005829">
    <property type="term" value="C:cytosol"/>
    <property type="evidence" value="ECO:0007669"/>
    <property type="project" value="TreeGrafter"/>
</dbReference>
<evidence type="ECO:0000313" key="5">
    <source>
        <dbReference type="Proteomes" id="UP001201980"/>
    </source>
</evidence>
<evidence type="ECO:0000259" key="3">
    <source>
        <dbReference type="Pfam" id="PF00591"/>
    </source>
</evidence>